<feature type="domain" description="Trichome birefringence-like N-terminal" evidence="9">
    <location>
        <begin position="620"/>
        <end position="670"/>
    </location>
</feature>
<evidence type="ECO:0000256" key="2">
    <source>
        <dbReference type="ARBA" id="ARBA00007727"/>
    </source>
</evidence>
<feature type="transmembrane region" description="Helical" evidence="7">
    <location>
        <begin position="417"/>
        <end position="443"/>
    </location>
</feature>
<dbReference type="Proteomes" id="UP000316621">
    <property type="component" value="Chromosome 5"/>
</dbReference>
<dbReference type="GO" id="GO:0016413">
    <property type="term" value="F:O-acetyltransferase activity"/>
    <property type="evidence" value="ECO:0007669"/>
    <property type="project" value="InterPro"/>
</dbReference>
<evidence type="ECO:0000256" key="7">
    <source>
        <dbReference type="SAM" id="Phobius"/>
    </source>
</evidence>
<keyword evidence="11" id="KW-1185">Reference proteome</keyword>
<evidence type="ECO:0000256" key="5">
    <source>
        <dbReference type="ARBA" id="ARBA00022989"/>
    </source>
</evidence>
<evidence type="ECO:0000256" key="4">
    <source>
        <dbReference type="ARBA" id="ARBA00022968"/>
    </source>
</evidence>
<protein>
    <recommendedName>
        <fullName evidence="12">Trichome birefringence-like N-terminal domain-containing protein</fullName>
    </recommendedName>
</protein>
<organism evidence="10 11">
    <name type="scientific">Papaver somniferum</name>
    <name type="common">Opium poppy</name>
    <dbReference type="NCBI Taxonomy" id="3469"/>
    <lineage>
        <taxon>Eukaryota</taxon>
        <taxon>Viridiplantae</taxon>
        <taxon>Streptophyta</taxon>
        <taxon>Embryophyta</taxon>
        <taxon>Tracheophyta</taxon>
        <taxon>Spermatophyta</taxon>
        <taxon>Magnoliopsida</taxon>
        <taxon>Ranunculales</taxon>
        <taxon>Papaveraceae</taxon>
        <taxon>Papaveroideae</taxon>
        <taxon>Papaver</taxon>
    </lineage>
</organism>
<dbReference type="EMBL" id="CM010719">
    <property type="protein sequence ID" value="RZC60680.1"/>
    <property type="molecule type" value="Genomic_DNA"/>
</dbReference>
<evidence type="ECO:0000256" key="1">
    <source>
        <dbReference type="ARBA" id="ARBA00004167"/>
    </source>
</evidence>
<evidence type="ECO:0008006" key="12">
    <source>
        <dbReference type="Google" id="ProtNLM"/>
    </source>
</evidence>
<comment type="subcellular location">
    <subcellularLocation>
        <location evidence="1">Membrane</location>
        <topology evidence="1">Single-pass membrane protein</topology>
    </subcellularLocation>
</comment>
<comment type="similarity">
    <text evidence="2">Belongs to the PC-esterase family. TBL subfamily.</text>
</comment>
<name>A0A4Y7JKX1_PAPSO</name>
<feature type="transmembrane region" description="Helical" evidence="7">
    <location>
        <begin position="475"/>
        <end position="500"/>
    </location>
</feature>
<dbReference type="PANTHER" id="PTHR32285">
    <property type="entry name" value="PROTEIN TRICHOME BIREFRINGENCE-LIKE 9-RELATED"/>
    <property type="match status" value="1"/>
</dbReference>
<evidence type="ECO:0000256" key="6">
    <source>
        <dbReference type="ARBA" id="ARBA00023136"/>
    </source>
</evidence>
<dbReference type="InterPro" id="IPR025846">
    <property type="entry name" value="TBL_N"/>
</dbReference>
<dbReference type="InterPro" id="IPR026057">
    <property type="entry name" value="TBL_C"/>
</dbReference>
<dbReference type="GO" id="GO:0005794">
    <property type="term" value="C:Golgi apparatus"/>
    <property type="evidence" value="ECO:0007669"/>
    <property type="project" value="TreeGrafter"/>
</dbReference>
<keyword evidence="6 7" id="KW-0472">Membrane</keyword>
<dbReference type="Gramene" id="RZC60680">
    <property type="protein sequence ID" value="RZC60680"/>
    <property type="gene ID" value="C5167_022426"/>
</dbReference>
<accession>A0A4Y7JKX1</accession>
<dbReference type="GO" id="GO:0016020">
    <property type="term" value="C:membrane"/>
    <property type="evidence" value="ECO:0007669"/>
    <property type="project" value="UniProtKB-SubCell"/>
</dbReference>
<reference evidence="10 11" key="1">
    <citation type="journal article" date="2018" name="Science">
        <title>The opium poppy genome and morphinan production.</title>
        <authorList>
            <person name="Guo L."/>
            <person name="Winzer T."/>
            <person name="Yang X."/>
            <person name="Li Y."/>
            <person name="Ning Z."/>
            <person name="He Z."/>
            <person name="Teodor R."/>
            <person name="Lu Y."/>
            <person name="Bowser T.A."/>
            <person name="Graham I.A."/>
            <person name="Ye K."/>
        </authorList>
    </citation>
    <scope>NUCLEOTIDE SEQUENCE [LARGE SCALE GENOMIC DNA]</scope>
    <source>
        <strain evidence="11">cv. HN1</strain>
        <tissue evidence="10">Leaves</tissue>
    </source>
</reference>
<dbReference type="InterPro" id="IPR029962">
    <property type="entry name" value="TBL"/>
</dbReference>
<proteinExistence type="inferred from homology"/>
<evidence type="ECO:0000313" key="10">
    <source>
        <dbReference type="EMBL" id="RZC60680.1"/>
    </source>
</evidence>
<sequence length="698" mass="80290">MENLWSRERLCHLVGVLRSRRKGSLMLYGFGVIFGASILLFAAIVFLFPPSIITPMLKINLKRFYTKFPFSRLPGYANPYGGGCNIFEGEWVRVNDRKPYYLPGSCPFIEVPSNFDCYKNGKPDDAYLKWQWKWQSHPTNAGFNNNVPSALNATDFLERLRGKKVAFAGDSLNRNMFESLACILWNAVPDKSQVFWFGNVENNIREQTSDYNCTIGFVWSPFLVCETQAKSRRMQESILKQVPETMRLDMIDPRASVFYRDADIVIFDSWHWTNYFQEGDHLYPKMEIRSAYKKALTTWRRWVDKNINSNKTQVVFRGHSVSHFRRDGKCNREAVPIMSNETYREKNPPRVKILEETLRRMKTPVIYLNVTKQTYYRADAHPALYTRFYNGSIVNEAMKQGCGHWCLPGVPDTWNELLYISFLKAGKGSFAGFIVAVVVIYSFPTKVFMEKLGAWENLVCRRIGISHSKRTRSPILSGFGSVLGASIVIFTVIIFLFQFISPSTMNPMLQNNLDRFYKRFTFSHFPFNINSSSSSAVSFASVAPSSNSSLFKELVKNSTQTNETKNKIYTNYSSTFVPVGPPNVGESVVRTKAAFDVTSSSFLSNSGGSNDRKKQESSDGCNIFDGEWVWVEDRVPYYPPGSCPYIEEGSNYDCYKNGRIDQRFLKWKWQWQSQQTNSGYNNNIPRYIFHHVNAVSYV</sequence>
<dbReference type="AlphaFoldDB" id="A0A4Y7JKX1"/>
<feature type="transmembrane region" description="Helical" evidence="7">
    <location>
        <begin position="25"/>
        <end position="48"/>
    </location>
</feature>
<evidence type="ECO:0000313" key="11">
    <source>
        <dbReference type="Proteomes" id="UP000316621"/>
    </source>
</evidence>
<keyword evidence="4" id="KW-0735">Signal-anchor</keyword>
<feature type="domain" description="Trichome birefringence-like N-terminal" evidence="9">
    <location>
        <begin position="83"/>
        <end position="133"/>
    </location>
</feature>
<dbReference type="Pfam" id="PF14416">
    <property type="entry name" value="PMR5N"/>
    <property type="match status" value="2"/>
</dbReference>
<feature type="domain" description="Trichome birefringence-like C-terminal" evidence="8">
    <location>
        <begin position="150"/>
        <end position="419"/>
    </location>
</feature>
<evidence type="ECO:0000256" key="3">
    <source>
        <dbReference type="ARBA" id="ARBA00022692"/>
    </source>
</evidence>
<evidence type="ECO:0000259" key="9">
    <source>
        <dbReference type="Pfam" id="PF14416"/>
    </source>
</evidence>
<dbReference type="Pfam" id="PF13839">
    <property type="entry name" value="PC-Esterase"/>
    <property type="match status" value="1"/>
</dbReference>
<dbReference type="PANTHER" id="PTHR32285:SF208">
    <property type="entry name" value="PROTEIN TRICHOME BIREFRINGENCE-LIKE 2"/>
    <property type="match status" value="1"/>
</dbReference>
<keyword evidence="3 7" id="KW-0812">Transmembrane</keyword>
<evidence type="ECO:0000259" key="8">
    <source>
        <dbReference type="Pfam" id="PF13839"/>
    </source>
</evidence>
<gene>
    <name evidence="10" type="ORF">C5167_022426</name>
</gene>
<keyword evidence="5 7" id="KW-1133">Transmembrane helix</keyword>